<dbReference type="AlphaFoldDB" id="A0A505M9S7"/>
<dbReference type="EMBL" id="WWCH01000001">
    <property type="protein sequence ID" value="MYM78333.1"/>
    <property type="molecule type" value="Genomic_DNA"/>
</dbReference>
<evidence type="ECO:0000313" key="1">
    <source>
        <dbReference type="EMBL" id="MYM78333.1"/>
    </source>
</evidence>
<proteinExistence type="predicted"/>
<dbReference type="Proteomes" id="UP000480763">
    <property type="component" value="Unassembled WGS sequence"/>
</dbReference>
<reference evidence="1 2" key="1">
    <citation type="journal article" date="2017" name="Ann. Clin. Microbiol. Antimicrob.">
        <title>New eight genes identified at the clinical multidrug-resistant Acinetobacter baumannii DMS06669 strain in a Vietnam hospital.</title>
        <authorList>
            <person name="Si-Tuan N."/>
            <person name="Ngoc H.M."/>
            <person name="Hang P.T.T."/>
            <person name="Nguyen C."/>
            <person name="Van P.H."/>
            <person name="Huong N.T."/>
        </authorList>
    </citation>
    <scope>NUCLEOTIDE SEQUENCE [LARGE SCALE GENOMIC DNA]</scope>
    <source>
        <strain evidence="1 2">DMS06669</strain>
    </source>
</reference>
<gene>
    <name evidence="1" type="ORF">GSE42_10350</name>
</gene>
<name>A0A505M9S7_ACIBA</name>
<protein>
    <submittedName>
        <fullName evidence="1">Uncharacterized protein</fullName>
    </submittedName>
</protein>
<accession>A0A505M9S7</accession>
<organism evidence="1 2">
    <name type="scientific">Acinetobacter baumannii</name>
    <dbReference type="NCBI Taxonomy" id="470"/>
    <lineage>
        <taxon>Bacteria</taxon>
        <taxon>Pseudomonadati</taxon>
        <taxon>Pseudomonadota</taxon>
        <taxon>Gammaproteobacteria</taxon>
        <taxon>Moraxellales</taxon>
        <taxon>Moraxellaceae</taxon>
        <taxon>Acinetobacter</taxon>
        <taxon>Acinetobacter calcoaceticus/baumannii complex</taxon>
    </lineage>
</organism>
<comment type="caution">
    <text evidence="1">The sequence shown here is derived from an EMBL/GenBank/DDBJ whole genome shotgun (WGS) entry which is preliminary data.</text>
</comment>
<sequence length="75" mass="8919">MTNTSMINEIKKHLQIIDLEFEDDRLTNFLNENEINISELKKFIYEIKKSTILSEEYMSIEFSDSVNKLCEILNN</sequence>
<evidence type="ECO:0000313" key="2">
    <source>
        <dbReference type="Proteomes" id="UP000480763"/>
    </source>
</evidence>
<dbReference type="RefSeq" id="WP_031967127.1">
    <property type="nucleotide sequence ID" value="NZ_CP059300.1"/>
</dbReference>